<accession>A0AAV1N3J6</accession>
<organism evidence="3 4">
    <name type="scientific">Scomber scombrus</name>
    <name type="common">Atlantic mackerel</name>
    <name type="synonym">Scomber vernalis</name>
    <dbReference type="NCBI Taxonomy" id="13677"/>
    <lineage>
        <taxon>Eukaryota</taxon>
        <taxon>Metazoa</taxon>
        <taxon>Chordata</taxon>
        <taxon>Craniata</taxon>
        <taxon>Vertebrata</taxon>
        <taxon>Euteleostomi</taxon>
        <taxon>Actinopterygii</taxon>
        <taxon>Neopterygii</taxon>
        <taxon>Teleostei</taxon>
        <taxon>Neoteleostei</taxon>
        <taxon>Acanthomorphata</taxon>
        <taxon>Pelagiaria</taxon>
        <taxon>Scombriformes</taxon>
        <taxon>Scombridae</taxon>
        <taxon>Scomber</taxon>
    </lineage>
</organism>
<keyword evidence="1" id="KW-0862">Zinc</keyword>
<dbReference type="GO" id="GO:0008270">
    <property type="term" value="F:zinc ion binding"/>
    <property type="evidence" value="ECO:0007669"/>
    <property type="project" value="UniProtKB-KW"/>
</dbReference>
<name>A0AAV1N3J6_SCOSC</name>
<keyword evidence="1" id="KW-0479">Metal-binding</keyword>
<sequence>MRDVPLVVQKNRAFVISLTNDSNKSCDWLPNQFRCHVCQYEEVPSAGDHTSFDATVHVDVSTVEQAKQWIHLLKGSSGVTWTVDVTRPRLGHRVLFKIEEKTFLVEESKQTYVVDMELELCSGPAGQTGAPCKHQAAVAKIYSCLANTLLPTSPEMRAELLKLTSGGKANIFAITVIVRLPIFKLHNEGEMLNFISPTN</sequence>
<keyword evidence="4" id="KW-1185">Reference proteome</keyword>
<evidence type="ECO:0000259" key="2">
    <source>
        <dbReference type="PROSITE" id="PS50966"/>
    </source>
</evidence>
<evidence type="ECO:0000256" key="1">
    <source>
        <dbReference type="PROSITE-ProRule" id="PRU00325"/>
    </source>
</evidence>
<keyword evidence="1" id="KW-0863">Zinc-finger</keyword>
<evidence type="ECO:0000313" key="3">
    <source>
        <dbReference type="EMBL" id="CAK6953613.1"/>
    </source>
</evidence>
<dbReference type="PANTHER" id="PTHR35385:SF2">
    <property type="entry name" value="PROTEIN B, PUTATIVE-RELATED"/>
    <property type="match status" value="1"/>
</dbReference>
<dbReference type="PROSITE" id="PS50966">
    <property type="entry name" value="ZF_SWIM"/>
    <property type="match status" value="1"/>
</dbReference>
<gene>
    <name evidence="3" type="ORF">FSCOSCO3_A008229</name>
</gene>
<dbReference type="InterPro" id="IPR007527">
    <property type="entry name" value="Znf_SWIM"/>
</dbReference>
<evidence type="ECO:0000313" key="4">
    <source>
        <dbReference type="Proteomes" id="UP001314229"/>
    </source>
</evidence>
<reference evidence="3 4" key="1">
    <citation type="submission" date="2024-01" db="EMBL/GenBank/DDBJ databases">
        <authorList>
            <person name="Alioto T."/>
            <person name="Alioto T."/>
            <person name="Gomez Garrido J."/>
        </authorList>
    </citation>
    <scope>NUCLEOTIDE SEQUENCE [LARGE SCALE GENOMIC DNA]</scope>
</reference>
<dbReference type="AlphaFoldDB" id="A0AAV1N3J6"/>
<dbReference type="EMBL" id="CAWUFR010000014">
    <property type="protein sequence ID" value="CAK6953613.1"/>
    <property type="molecule type" value="Genomic_DNA"/>
</dbReference>
<protein>
    <recommendedName>
        <fullName evidence="2">SWIM-type domain-containing protein</fullName>
    </recommendedName>
</protein>
<comment type="caution">
    <text evidence="3">The sequence shown here is derived from an EMBL/GenBank/DDBJ whole genome shotgun (WGS) entry which is preliminary data.</text>
</comment>
<feature type="domain" description="SWIM-type" evidence="2">
    <location>
        <begin position="112"/>
        <end position="143"/>
    </location>
</feature>
<proteinExistence type="predicted"/>
<dbReference type="PANTHER" id="PTHR35385">
    <property type="entry name" value="PROTEIN B, PUTATIVE-RELATED-RELATED"/>
    <property type="match status" value="1"/>
</dbReference>
<dbReference type="Proteomes" id="UP001314229">
    <property type="component" value="Unassembled WGS sequence"/>
</dbReference>